<dbReference type="SUPFAM" id="SSF48371">
    <property type="entry name" value="ARM repeat"/>
    <property type="match status" value="1"/>
</dbReference>
<dbReference type="EMBL" id="HBGI01003272">
    <property type="protein sequence ID" value="CAD9240383.1"/>
    <property type="molecule type" value="Transcribed_RNA"/>
</dbReference>
<proteinExistence type="predicted"/>
<organism evidence="5">
    <name type="scientific">Erythrolobus australicus</name>
    <dbReference type="NCBI Taxonomy" id="1077150"/>
    <lineage>
        <taxon>Eukaryota</taxon>
        <taxon>Rhodophyta</taxon>
        <taxon>Bangiophyceae</taxon>
        <taxon>Porphyridiales</taxon>
        <taxon>Porphyridiaceae</taxon>
        <taxon>Erythrolobus</taxon>
    </lineage>
</organism>
<dbReference type="PANTHER" id="PTHR12537:SF13">
    <property type="entry name" value="PUMILIO HOMOLOGY DOMAIN FAMILY MEMBER 4"/>
    <property type="match status" value="1"/>
</dbReference>
<dbReference type="InterPro" id="IPR016024">
    <property type="entry name" value="ARM-type_fold"/>
</dbReference>
<feature type="repeat" description="Pumilio" evidence="2">
    <location>
        <begin position="392"/>
        <end position="427"/>
    </location>
</feature>
<feature type="repeat" description="Pumilio" evidence="2">
    <location>
        <begin position="609"/>
        <end position="644"/>
    </location>
</feature>
<evidence type="ECO:0000313" key="5">
    <source>
        <dbReference type="EMBL" id="CAD9240383.1"/>
    </source>
</evidence>
<dbReference type="AlphaFoldDB" id="A0A7S1TMF1"/>
<dbReference type="InterPro" id="IPR033133">
    <property type="entry name" value="PUM-HD"/>
</dbReference>
<dbReference type="GO" id="GO:0003729">
    <property type="term" value="F:mRNA binding"/>
    <property type="evidence" value="ECO:0007669"/>
    <property type="project" value="TreeGrafter"/>
</dbReference>
<feature type="repeat" description="Pumilio" evidence="2">
    <location>
        <begin position="428"/>
        <end position="463"/>
    </location>
</feature>
<evidence type="ECO:0000256" key="3">
    <source>
        <dbReference type="SAM" id="MobiDB-lite"/>
    </source>
</evidence>
<reference evidence="5" key="1">
    <citation type="submission" date="2021-01" db="EMBL/GenBank/DDBJ databases">
        <authorList>
            <person name="Corre E."/>
            <person name="Pelletier E."/>
            <person name="Niang G."/>
            <person name="Scheremetjew M."/>
            <person name="Finn R."/>
            <person name="Kale V."/>
            <person name="Holt S."/>
            <person name="Cochrane G."/>
            <person name="Meng A."/>
            <person name="Brown T."/>
            <person name="Cohen L."/>
        </authorList>
    </citation>
    <scope>NUCLEOTIDE SEQUENCE</scope>
    <source>
        <strain evidence="5">CCMP3124</strain>
    </source>
</reference>
<feature type="repeat" description="Pumilio" evidence="2">
    <location>
        <begin position="573"/>
        <end position="608"/>
    </location>
</feature>
<evidence type="ECO:0000259" key="4">
    <source>
        <dbReference type="PROSITE" id="PS50303"/>
    </source>
</evidence>
<feature type="compositionally biased region" description="Basic and acidic residues" evidence="3">
    <location>
        <begin position="140"/>
        <end position="152"/>
    </location>
</feature>
<protein>
    <recommendedName>
        <fullName evidence="4">PUM-HD domain-containing protein</fullName>
    </recommendedName>
</protein>
<keyword evidence="1" id="KW-0677">Repeat</keyword>
<dbReference type="PROSITE" id="PS50303">
    <property type="entry name" value="PUM_HD"/>
    <property type="match status" value="1"/>
</dbReference>
<dbReference type="Pfam" id="PF00806">
    <property type="entry name" value="PUF"/>
    <property type="match status" value="8"/>
</dbReference>
<feature type="repeat" description="Pumilio" evidence="2">
    <location>
        <begin position="537"/>
        <end position="572"/>
    </location>
</feature>
<sequence length="883" mass="94387">MVVGESGQRIRSDRLKRDISKDTTLGSERAAASQRPLARSGSSAVLLAAACMNGGPRDSHWTYGTAPMPELCATSATTALSLDGASSRGPAADKTRTDSRIPRVDSDASVEELFREAVRLRSVASSASLQKLNTASPRVRLENSDWKGESESKYGGGAQTASQQTMHGAKESLMSGYEGPGMGACIWGPSGISGTQQISEQALLYGEPGSNNPMWTPLASGNSRTLDCSAPLSCTSETPLFPSAVESYRNCAPGGLGSSRYGRSHLGSSPFVSSAENDVPSTVPTMHLSYMPFLGGTQAPVHATNSDKGDAFFDVGVAPTMHMFSALHGPSIVGDQHPKHPFLQSSSNDSSFSGVSGVAYTAQYLDAYGTLATYDVAGAGSAGATAKLSLLDLTGRVVELARDQHGCRFLQTQLDEGGFELRDQIFDEVRGHFAELAVDPFGNYLCQKLFEACSDSQRLELIEQSEGVFAAISTNTHGTRAVQRIVDCMSTQQHIDAVVHALKPAAVVLMKDVNGNHVIQRCLNRLAPANNQFVYDAVASNVVELATHRHGCCVIQRCMDHANRYQRGQVVEEVTRNALTLVQNAFGNYVVQYVLDLAEPAYTLQVIKRLQGSLSVLSVQKFSSNVIEKCLEQAPPDYRALLIGELISSEELVGRLLFDAYGNYVVQRALTVAQSPQLEILCEAIYPHLPGLRSSPYGKRIQAKIMKRMPRHVLYSNVSSGAMSNGPAPVHSRANGFAPSPYAAVDALGIEDNAGSRAQFRPVPGVAQYRTRADMSRDAASRGGVSGSRADTSDDWAHFAHMMSLSGFGGMSSTYGESTLVQNHSNSSNVSANASNWLPFARAPHSAANPSDRESDLALDVDARPSDYSARTALQPGARGSSR</sequence>
<feature type="domain" description="PUM-HD" evidence="4">
    <location>
        <begin position="371"/>
        <end position="709"/>
    </location>
</feature>
<feature type="compositionally biased region" description="Basic and acidic residues" evidence="3">
    <location>
        <begin position="8"/>
        <end position="21"/>
    </location>
</feature>
<dbReference type="CDD" id="cd07920">
    <property type="entry name" value="Pumilio"/>
    <property type="match status" value="1"/>
</dbReference>
<dbReference type="InterPro" id="IPR011989">
    <property type="entry name" value="ARM-like"/>
</dbReference>
<evidence type="ECO:0000256" key="1">
    <source>
        <dbReference type="ARBA" id="ARBA00022737"/>
    </source>
</evidence>
<dbReference type="Gene3D" id="1.25.10.10">
    <property type="entry name" value="Leucine-rich Repeat Variant"/>
    <property type="match status" value="1"/>
</dbReference>
<dbReference type="SMART" id="SM00025">
    <property type="entry name" value="Pumilio"/>
    <property type="match status" value="8"/>
</dbReference>
<evidence type="ECO:0000256" key="2">
    <source>
        <dbReference type="PROSITE-ProRule" id="PRU00317"/>
    </source>
</evidence>
<feature type="repeat" description="Pumilio" evidence="2">
    <location>
        <begin position="645"/>
        <end position="683"/>
    </location>
</feature>
<feature type="compositionally biased region" description="Basic and acidic residues" evidence="3">
    <location>
        <begin position="851"/>
        <end position="865"/>
    </location>
</feature>
<accession>A0A7S1TMF1</accession>
<feature type="region of interest" description="Disordered" evidence="3">
    <location>
        <begin position="1"/>
        <end position="37"/>
    </location>
</feature>
<feature type="compositionally biased region" description="Basic and acidic residues" evidence="3">
    <location>
        <begin position="91"/>
        <end position="103"/>
    </location>
</feature>
<feature type="region of interest" description="Disordered" evidence="3">
    <location>
        <begin position="773"/>
        <end position="792"/>
    </location>
</feature>
<dbReference type="InterPro" id="IPR001313">
    <property type="entry name" value="Pumilio_RNA-bd_rpt"/>
</dbReference>
<dbReference type="GO" id="GO:0005737">
    <property type="term" value="C:cytoplasm"/>
    <property type="evidence" value="ECO:0007669"/>
    <property type="project" value="TreeGrafter"/>
</dbReference>
<name>A0A7S1TMF1_9RHOD</name>
<dbReference type="PANTHER" id="PTHR12537">
    <property type="entry name" value="RNA BINDING PROTEIN PUMILIO-RELATED"/>
    <property type="match status" value="1"/>
</dbReference>
<gene>
    <name evidence="5" type="ORF">EAUS1353_LOCUS2121</name>
</gene>
<dbReference type="FunFam" id="1.25.10.10:FF:000237">
    <property type="entry name" value="Pumilio homolog 9"/>
    <property type="match status" value="1"/>
</dbReference>
<dbReference type="GO" id="GO:0010608">
    <property type="term" value="P:post-transcriptional regulation of gene expression"/>
    <property type="evidence" value="ECO:0007669"/>
    <property type="project" value="TreeGrafter"/>
</dbReference>
<feature type="region of interest" description="Disordered" evidence="3">
    <location>
        <begin position="140"/>
        <end position="162"/>
    </location>
</feature>
<feature type="repeat" description="Pumilio" evidence="2">
    <location>
        <begin position="501"/>
        <end position="536"/>
    </location>
</feature>
<feature type="region of interest" description="Disordered" evidence="3">
    <location>
        <begin position="82"/>
        <end position="103"/>
    </location>
</feature>
<dbReference type="PROSITE" id="PS50302">
    <property type="entry name" value="PUM"/>
    <property type="match status" value="7"/>
</dbReference>
<feature type="region of interest" description="Disordered" evidence="3">
    <location>
        <begin position="842"/>
        <end position="883"/>
    </location>
</feature>
<dbReference type="InterPro" id="IPR033712">
    <property type="entry name" value="Pumilio_RNA-bd"/>
</dbReference>